<accession>A0A1X7SR09</accession>
<dbReference type="InParanoid" id="A0A1X7SR09"/>
<sequence>MSFQVINVPKPNSVKNSTVFPLLEAPDSVSNLHIALDRYKNAITDLQTSVWINNRDTSLRTLDKLSAKHTAFLEAGGNIKNAKHFCNVIGQYFFDIPLTQ</sequence>
<evidence type="ECO:0000313" key="1">
    <source>
        <dbReference type="EnsemblMetazoa" id="Aqu2.1.04563_001"/>
    </source>
</evidence>
<dbReference type="AlphaFoldDB" id="A0A1X7SR09"/>
<dbReference type="EnsemblMetazoa" id="Aqu2.1.04563_001">
    <property type="protein sequence ID" value="Aqu2.1.04563_001"/>
    <property type="gene ID" value="Aqu2.1.04563"/>
</dbReference>
<proteinExistence type="predicted"/>
<reference evidence="1" key="1">
    <citation type="submission" date="2017-05" db="UniProtKB">
        <authorList>
            <consortium name="EnsemblMetazoa"/>
        </authorList>
    </citation>
    <scope>IDENTIFICATION</scope>
</reference>
<name>A0A1X7SR09_AMPQE</name>
<organism evidence="1">
    <name type="scientific">Amphimedon queenslandica</name>
    <name type="common">Sponge</name>
    <dbReference type="NCBI Taxonomy" id="400682"/>
    <lineage>
        <taxon>Eukaryota</taxon>
        <taxon>Metazoa</taxon>
        <taxon>Porifera</taxon>
        <taxon>Demospongiae</taxon>
        <taxon>Heteroscleromorpha</taxon>
        <taxon>Haplosclerida</taxon>
        <taxon>Niphatidae</taxon>
        <taxon>Amphimedon</taxon>
    </lineage>
</organism>
<protein>
    <submittedName>
        <fullName evidence="1">Uncharacterized protein</fullName>
    </submittedName>
</protein>